<dbReference type="Proteomes" id="UP000785679">
    <property type="component" value="Unassembled WGS sequence"/>
</dbReference>
<dbReference type="Pfam" id="PF01981">
    <property type="entry name" value="PTH2"/>
    <property type="match status" value="1"/>
</dbReference>
<name>A0A8J8SZ33_HALGN</name>
<evidence type="ECO:0000256" key="3">
    <source>
        <dbReference type="ARBA" id="ARBA00038050"/>
    </source>
</evidence>
<dbReference type="GO" id="GO:0004045">
    <property type="term" value="F:peptidyl-tRNA hydrolase activity"/>
    <property type="evidence" value="ECO:0007669"/>
    <property type="project" value="UniProtKB-EC"/>
</dbReference>
<evidence type="ECO:0000313" key="6">
    <source>
        <dbReference type="Proteomes" id="UP000785679"/>
    </source>
</evidence>
<dbReference type="InterPro" id="IPR002833">
    <property type="entry name" value="PTH2"/>
</dbReference>
<comment type="catalytic activity">
    <reaction evidence="4">
        <text>an N-acyl-L-alpha-aminoacyl-tRNA + H2O = an N-acyl-L-amino acid + a tRNA + H(+)</text>
        <dbReference type="Rhea" id="RHEA:54448"/>
        <dbReference type="Rhea" id="RHEA-COMP:10123"/>
        <dbReference type="Rhea" id="RHEA-COMP:13883"/>
        <dbReference type="ChEBI" id="CHEBI:15377"/>
        <dbReference type="ChEBI" id="CHEBI:15378"/>
        <dbReference type="ChEBI" id="CHEBI:59874"/>
        <dbReference type="ChEBI" id="CHEBI:78442"/>
        <dbReference type="ChEBI" id="CHEBI:138191"/>
        <dbReference type="EC" id="3.1.1.29"/>
    </reaction>
</comment>
<dbReference type="EMBL" id="RRYP01015213">
    <property type="protein sequence ID" value="TNV75606.1"/>
    <property type="molecule type" value="Genomic_DNA"/>
</dbReference>
<evidence type="ECO:0000256" key="1">
    <source>
        <dbReference type="ARBA" id="ARBA00013260"/>
    </source>
</evidence>
<dbReference type="Gene3D" id="3.40.1490.10">
    <property type="entry name" value="Bit1"/>
    <property type="match status" value="1"/>
</dbReference>
<dbReference type="OrthoDB" id="1733656at2759"/>
<organism evidence="5 6">
    <name type="scientific">Halteria grandinella</name>
    <dbReference type="NCBI Taxonomy" id="5974"/>
    <lineage>
        <taxon>Eukaryota</taxon>
        <taxon>Sar</taxon>
        <taxon>Alveolata</taxon>
        <taxon>Ciliophora</taxon>
        <taxon>Intramacronucleata</taxon>
        <taxon>Spirotrichea</taxon>
        <taxon>Stichotrichia</taxon>
        <taxon>Sporadotrichida</taxon>
        <taxon>Halteriidae</taxon>
        <taxon>Halteria</taxon>
    </lineage>
</organism>
<dbReference type="PANTHER" id="PTHR12649:SF11">
    <property type="entry name" value="PEPTIDYL-TRNA HYDROLASE 2, MITOCHONDRIAL"/>
    <property type="match status" value="1"/>
</dbReference>
<dbReference type="NCBIfam" id="TIGR00283">
    <property type="entry name" value="arch_pth2"/>
    <property type="match status" value="1"/>
</dbReference>
<dbReference type="AlphaFoldDB" id="A0A8J8SZ33"/>
<dbReference type="InterPro" id="IPR023476">
    <property type="entry name" value="Pep_tRNA_hydro_II_dom_sf"/>
</dbReference>
<protein>
    <recommendedName>
        <fullName evidence="1">peptidyl-tRNA hydrolase</fullName>
        <ecNumber evidence="1">3.1.1.29</ecNumber>
    </recommendedName>
</protein>
<gene>
    <name evidence="5" type="ORF">FGO68_gene14250</name>
</gene>
<comment type="similarity">
    <text evidence="3">Belongs to the PTH2 family.</text>
</comment>
<evidence type="ECO:0000256" key="2">
    <source>
        <dbReference type="ARBA" id="ARBA00022801"/>
    </source>
</evidence>
<reference evidence="5" key="1">
    <citation type="submission" date="2019-06" db="EMBL/GenBank/DDBJ databases">
        <authorList>
            <person name="Zheng W."/>
        </authorList>
    </citation>
    <scope>NUCLEOTIDE SEQUENCE</scope>
    <source>
        <strain evidence="5">QDHG01</strain>
    </source>
</reference>
<proteinExistence type="inferred from homology"/>
<dbReference type="FunFam" id="3.40.1490.10:FF:000001">
    <property type="entry name" value="Peptidyl-tRNA hydrolase 2"/>
    <property type="match status" value="1"/>
</dbReference>
<keyword evidence="6" id="KW-1185">Reference proteome</keyword>
<dbReference type="PANTHER" id="PTHR12649">
    <property type="entry name" value="PEPTIDYL-TRNA HYDROLASE 2"/>
    <property type="match status" value="1"/>
</dbReference>
<dbReference type="EC" id="3.1.1.29" evidence="1"/>
<dbReference type="SUPFAM" id="SSF102462">
    <property type="entry name" value="Peptidyl-tRNA hydrolase II"/>
    <property type="match status" value="1"/>
</dbReference>
<comment type="caution">
    <text evidence="5">The sequence shown here is derived from an EMBL/GenBank/DDBJ whole genome shotgun (WGS) entry which is preliminary data.</text>
</comment>
<evidence type="ECO:0000313" key="5">
    <source>
        <dbReference type="EMBL" id="TNV75606.1"/>
    </source>
</evidence>
<keyword evidence="2" id="KW-0378">Hydrolase</keyword>
<evidence type="ECO:0000256" key="4">
    <source>
        <dbReference type="ARBA" id="ARBA00048707"/>
    </source>
</evidence>
<dbReference type="GO" id="GO:0005829">
    <property type="term" value="C:cytosol"/>
    <property type="evidence" value="ECO:0007669"/>
    <property type="project" value="TreeGrafter"/>
</dbReference>
<sequence length="146" mass="16211">MVKATKVKALDQVLLEKYDVKEEIKMVLVVREDLKMGKGKIGAQCGHATLGSFRAVERLAKESEFWKKVLQAYSWDMGMHKKICLKVNSEAELLDLQKKAKELKVPQYVVADAGLTQIKEGSLTVCGLGPAPSKMLAELTSHLKLL</sequence>
<accession>A0A8J8SZ33</accession>